<keyword evidence="1" id="KW-0732">Signal</keyword>
<evidence type="ECO:0000313" key="3">
    <source>
        <dbReference type="Proteomes" id="UP000017819"/>
    </source>
</evidence>
<keyword evidence="3" id="KW-1185">Reference proteome</keyword>
<gene>
    <name evidence="2" type="ORF">N177_2663</name>
</gene>
<dbReference type="RefSeq" id="WP_023432792.1">
    <property type="nucleotide sequence ID" value="NZ_AWXZ01000035.1"/>
</dbReference>
<proteinExistence type="predicted"/>
<sequence length="101" mass="10371">MATFVAWCAGAAMASATLAVALAAPVPSDARAVAAVFPPWWTVERAYAAASDAGHVLGPGMWRNVLVLRPSEDLASRLSAMGAWIVVDADMLGCSPQEAGT</sequence>
<dbReference type="EMBL" id="AWXZ01000035">
    <property type="protein sequence ID" value="ESR24214.1"/>
    <property type="molecule type" value="Genomic_DNA"/>
</dbReference>
<name>V4RFQ6_9HYPH</name>
<dbReference type="OrthoDB" id="7193494at2"/>
<comment type="caution">
    <text evidence="2">The sequence shown here is derived from an EMBL/GenBank/DDBJ whole genome shotgun (WGS) entry which is preliminary data.</text>
</comment>
<organism evidence="2 3">
    <name type="scientific">Lutibaculum baratangense AMV1</name>
    <dbReference type="NCBI Taxonomy" id="631454"/>
    <lineage>
        <taxon>Bacteria</taxon>
        <taxon>Pseudomonadati</taxon>
        <taxon>Pseudomonadota</taxon>
        <taxon>Alphaproteobacteria</taxon>
        <taxon>Hyphomicrobiales</taxon>
        <taxon>Tepidamorphaceae</taxon>
        <taxon>Lutibaculum</taxon>
    </lineage>
</organism>
<reference evidence="2 3" key="1">
    <citation type="journal article" date="2014" name="Genome Announc.">
        <title>Draft Genome Sequence of Lutibaculum baratangense Strain AMV1T, Isolated from a Mud Volcano in Andamans, India.</title>
        <authorList>
            <person name="Singh A."/>
            <person name="Sreenivas A."/>
            <person name="Sathyanarayana Reddy G."/>
            <person name="Pinnaka A.K."/>
            <person name="Shivaji S."/>
        </authorList>
    </citation>
    <scope>NUCLEOTIDE SEQUENCE [LARGE SCALE GENOMIC DNA]</scope>
    <source>
        <strain evidence="2 3">AMV1</strain>
    </source>
</reference>
<dbReference type="STRING" id="631454.N177_2663"/>
<feature type="chain" id="PRO_5004726578" evidence="1">
    <location>
        <begin position="24"/>
        <end position="101"/>
    </location>
</feature>
<dbReference type="AlphaFoldDB" id="V4RFQ6"/>
<protein>
    <submittedName>
        <fullName evidence="2">Uncharacterized protein</fullName>
    </submittedName>
</protein>
<evidence type="ECO:0000313" key="2">
    <source>
        <dbReference type="EMBL" id="ESR24214.1"/>
    </source>
</evidence>
<accession>V4RFQ6</accession>
<dbReference type="Proteomes" id="UP000017819">
    <property type="component" value="Unassembled WGS sequence"/>
</dbReference>
<feature type="signal peptide" evidence="1">
    <location>
        <begin position="1"/>
        <end position="23"/>
    </location>
</feature>
<evidence type="ECO:0000256" key="1">
    <source>
        <dbReference type="SAM" id="SignalP"/>
    </source>
</evidence>